<dbReference type="Gene3D" id="1.10.10.10">
    <property type="entry name" value="Winged helix-like DNA-binding domain superfamily/Winged helix DNA-binding domain"/>
    <property type="match status" value="1"/>
</dbReference>
<dbReference type="PANTHER" id="PTHR30185:SF18">
    <property type="entry name" value="TRANSCRIPTIONAL REGULATOR MTLR"/>
    <property type="match status" value="1"/>
</dbReference>
<keyword evidence="1" id="KW-0805">Transcription regulation</keyword>
<name>A0A511AVJ2_9LACT</name>
<dbReference type="Proteomes" id="UP000321662">
    <property type="component" value="Unassembled WGS sequence"/>
</dbReference>
<protein>
    <recommendedName>
        <fullName evidence="3">Mga helix-turn-helix domain-containing protein</fullName>
    </recommendedName>
</protein>
<comment type="caution">
    <text evidence="4">The sequence shown here is derived from an EMBL/GenBank/DDBJ whole genome shotgun (WGS) entry which is preliminary data.</text>
</comment>
<accession>A0A511AVJ2</accession>
<reference evidence="4 5" key="1">
    <citation type="submission" date="2019-07" db="EMBL/GenBank/DDBJ databases">
        <title>Whole genome shotgun sequence of Alkalibacterium kapii NBRC 103247.</title>
        <authorList>
            <person name="Hosoyama A."/>
            <person name="Uohara A."/>
            <person name="Ohji S."/>
            <person name="Ichikawa N."/>
        </authorList>
    </citation>
    <scope>NUCLEOTIDE SEQUENCE [LARGE SCALE GENOMIC DNA]</scope>
    <source>
        <strain evidence="4 5">NBRC 103247</strain>
    </source>
</reference>
<keyword evidence="2" id="KW-0804">Transcription</keyword>
<evidence type="ECO:0000256" key="1">
    <source>
        <dbReference type="ARBA" id="ARBA00023015"/>
    </source>
</evidence>
<dbReference type="EMBL" id="BJUY01000043">
    <property type="protein sequence ID" value="GEK92215.1"/>
    <property type="molecule type" value="Genomic_DNA"/>
</dbReference>
<sequence>MWKLIPEKERKQYTIIEHLFFAEKTLTLEELTVLVDSSKRTVSDYIDELKIRVSNIGGSINSLAEGYSLDLPENVSIDAFQHKTLRSSPSLQLLEKLLLKNEMTGLDLENELHISSSTLSRMITILKKELSDYGLILETRPYQITGDEFLVRRFFTSYFLEVYGYQNWPLPSIDYYEIEKLIASLAKIDSIQFDTVNVQKFVLFTAVSIVRERFYRDLNDSELTKGSGLTEEFKNMHLYVDSWLKTVDISSDKKQLYGKIYTSYMFYYFRSYIKNIIPINRPDYTETIKEGLCDIAKSFDLPIADFTHIATKIDDMMYQYSKTAYAKALNTYLIFKPADYNLLRETKEQYPDFNKTLIEFLNNIYSFYDIKSEKINTEELLYLILSRWKKLFQLLYENYTSCHILVYSPLGYRHADNIARFLQAKLESACRVSIYNDPFLNKQRLNNYSFDILVSSITLTLDIEQPVVSLHSNITSSQLKPLFSAINDTFKKNRRKKRDEEDSMD</sequence>
<organism evidence="4 5">
    <name type="scientific">Alkalibacterium kapii</name>
    <dbReference type="NCBI Taxonomy" id="426704"/>
    <lineage>
        <taxon>Bacteria</taxon>
        <taxon>Bacillati</taxon>
        <taxon>Bacillota</taxon>
        <taxon>Bacilli</taxon>
        <taxon>Lactobacillales</taxon>
        <taxon>Carnobacteriaceae</taxon>
        <taxon>Alkalibacterium</taxon>
    </lineage>
</organism>
<proteinExistence type="predicted"/>
<evidence type="ECO:0000256" key="2">
    <source>
        <dbReference type="ARBA" id="ARBA00023163"/>
    </source>
</evidence>
<dbReference type="RefSeq" id="WP_186805158.1">
    <property type="nucleotide sequence ID" value="NZ_BJUY01000043.1"/>
</dbReference>
<keyword evidence="5" id="KW-1185">Reference proteome</keyword>
<dbReference type="AlphaFoldDB" id="A0A511AVJ2"/>
<dbReference type="Pfam" id="PF05043">
    <property type="entry name" value="Mga"/>
    <property type="match status" value="1"/>
</dbReference>
<evidence type="ECO:0000313" key="4">
    <source>
        <dbReference type="EMBL" id="GEK92215.1"/>
    </source>
</evidence>
<dbReference type="InterPro" id="IPR050661">
    <property type="entry name" value="BglG_antiterminators"/>
</dbReference>
<evidence type="ECO:0000259" key="3">
    <source>
        <dbReference type="Pfam" id="PF05043"/>
    </source>
</evidence>
<dbReference type="PANTHER" id="PTHR30185">
    <property type="entry name" value="CRYPTIC BETA-GLUCOSIDE BGL OPERON ANTITERMINATOR"/>
    <property type="match status" value="1"/>
</dbReference>
<evidence type="ECO:0000313" key="5">
    <source>
        <dbReference type="Proteomes" id="UP000321662"/>
    </source>
</evidence>
<feature type="domain" description="Mga helix-turn-helix" evidence="3">
    <location>
        <begin position="74"/>
        <end position="159"/>
    </location>
</feature>
<gene>
    <name evidence="4" type="ORF">AKA01nite_18370</name>
</gene>
<dbReference type="InterPro" id="IPR036388">
    <property type="entry name" value="WH-like_DNA-bd_sf"/>
</dbReference>
<dbReference type="InterPro" id="IPR007737">
    <property type="entry name" value="Mga_HTH"/>
</dbReference>